<feature type="region of interest" description="Disordered" evidence="2">
    <location>
        <begin position="66"/>
        <end position="93"/>
    </location>
</feature>
<dbReference type="InterPro" id="IPR029052">
    <property type="entry name" value="Metallo-depent_PP-like"/>
</dbReference>
<dbReference type="InterPro" id="IPR019079">
    <property type="entry name" value="Capsule_synth_CapA"/>
</dbReference>
<dbReference type="STRING" id="2070753.A0A3A2Z3N2"/>
<dbReference type="PANTHER" id="PTHR33393:SF11">
    <property type="entry name" value="POLYGLUTAMINE SYNTHESIS ACCESSORY PROTEIN RV0574C-RELATED"/>
    <property type="match status" value="1"/>
</dbReference>
<dbReference type="Proteomes" id="UP000266188">
    <property type="component" value="Unassembled WGS sequence"/>
</dbReference>
<dbReference type="OrthoDB" id="189619at2759"/>
<dbReference type="Pfam" id="PF09587">
    <property type="entry name" value="PGA_cap"/>
    <property type="match status" value="1"/>
</dbReference>
<proteinExistence type="inferred from homology"/>
<dbReference type="EMBL" id="MVGC01001117">
    <property type="protein sequence ID" value="RJE17350.1"/>
    <property type="molecule type" value="Genomic_DNA"/>
</dbReference>
<evidence type="ECO:0000256" key="1">
    <source>
        <dbReference type="ARBA" id="ARBA00005662"/>
    </source>
</evidence>
<feature type="domain" description="Capsule synthesis protein CapA" evidence="3">
    <location>
        <begin position="1"/>
        <end position="219"/>
    </location>
</feature>
<evidence type="ECO:0000313" key="4">
    <source>
        <dbReference type="EMBL" id="RJE17350.1"/>
    </source>
</evidence>
<dbReference type="InterPro" id="IPR052169">
    <property type="entry name" value="CW_Biosynth-Accessory"/>
</dbReference>
<gene>
    <name evidence="4" type="ORF">PHISCL_10313</name>
</gene>
<accession>A0A3A2Z3N2</accession>
<feature type="compositionally biased region" description="Polar residues" evidence="2">
    <location>
        <begin position="137"/>
        <end position="157"/>
    </location>
</feature>
<dbReference type="SUPFAM" id="SSF56300">
    <property type="entry name" value="Metallo-dependent phosphatases"/>
    <property type="match status" value="1"/>
</dbReference>
<reference evidence="5" key="1">
    <citation type="submission" date="2017-02" db="EMBL/GenBank/DDBJ databases">
        <authorList>
            <person name="Tafer H."/>
            <person name="Lopandic K."/>
        </authorList>
    </citation>
    <scope>NUCLEOTIDE SEQUENCE [LARGE SCALE GENOMIC DNA]</scope>
    <source>
        <strain evidence="5">CBS 366.77</strain>
    </source>
</reference>
<dbReference type="SMART" id="SM00854">
    <property type="entry name" value="PGA_cap"/>
    <property type="match status" value="1"/>
</dbReference>
<name>A0A3A2Z3N2_9EURO</name>
<comment type="caution">
    <text evidence="4">The sequence shown here is derived from an EMBL/GenBank/DDBJ whole genome shotgun (WGS) entry which is preliminary data.</text>
</comment>
<comment type="similarity">
    <text evidence="1">Belongs to the CapA family.</text>
</comment>
<organism evidence="4 5">
    <name type="scientific">Aspergillus sclerotialis</name>
    <dbReference type="NCBI Taxonomy" id="2070753"/>
    <lineage>
        <taxon>Eukaryota</taxon>
        <taxon>Fungi</taxon>
        <taxon>Dikarya</taxon>
        <taxon>Ascomycota</taxon>
        <taxon>Pezizomycotina</taxon>
        <taxon>Eurotiomycetes</taxon>
        <taxon>Eurotiomycetidae</taxon>
        <taxon>Eurotiales</taxon>
        <taxon>Aspergillaceae</taxon>
        <taxon>Aspergillus</taxon>
        <taxon>Aspergillus subgen. Polypaecilum</taxon>
    </lineage>
</organism>
<feature type="non-terminal residue" evidence="4">
    <location>
        <position position="219"/>
    </location>
</feature>
<dbReference type="Gene3D" id="3.60.21.10">
    <property type="match status" value="1"/>
</dbReference>
<protein>
    <submittedName>
        <fullName evidence="4">Polyglutamate biosynthesis protein</fullName>
    </submittedName>
</protein>
<dbReference type="AlphaFoldDB" id="A0A3A2Z3N2"/>
<dbReference type="PANTHER" id="PTHR33393">
    <property type="entry name" value="POLYGLUTAMINE SYNTHESIS ACCESSORY PROTEIN RV0574C-RELATED"/>
    <property type="match status" value="1"/>
</dbReference>
<evidence type="ECO:0000259" key="3">
    <source>
        <dbReference type="SMART" id="SM00854"/>
    </source>
</evidence>
<sequence length="219" mass="23341">MHPANAIAALNEAKIDYVCLANNHTLDFGTDGLVETVWTVKQGNIAFAGAGETTDESRRPAVLSLPRGVGKKGHGHAHGPRSAGEEGGEGQGHKIHVYSASDHPTDWAAVPTFHLIDYSATTRRHLKNVLTAAWPSPRTSATNADSSPMSSTSTPIASTKPPAAAGPALKIFSVHWGPNYKWQPAAEIRSLAHFVIDECGVDIVHGHSSHHIQGVEKYK</sequence>
<feature type="compositionally biased region" description="Basic residues" evidence="2">
    <location>
        <begin position="69"/>
        <end position="79"/>
    </location>
</feature>
<keyword evidence="5" id="KW-1185">Reference proteome</keyword>
<evidence type="ECO:0000256" key="2">
    <source>
        <dbReference type="SAM" id="MobiDB-lite"/>
    </source>
</evidence>
<feature type="region of interest" description="Disordered" evidence="2">
    <location>
        <begin position="136"/>
        <end position="162"/>
    </location>
</feature>
<evidence type="ECO:0000313" key="5">
    <source>
        <dbReference type="Proteomes" id="UP000266188"/>
    </source>
</evidence>